<comment type="similarity">
    <text evidence="1">Belongs to the UPF0235 family.</text>
</comment>
<dbReference type="InterPro" id="IPR003746">
    <property type="entry name" value="DUF167"/>
</dbReference>
<organism evidence="2 3">
    <name type="scientific">Nostocoides veronense</name>
    <dbReference type="NCBI Taxonomy" id="330836"/>
    <lineage>
        <taxon>Bacteria</taxon>
        <taxon>Bacillati</taxon>
        <taxon>Actinomycetota</taxon>
        <taxon>Actinomycetes</taxon>
        <taxon>Micrococcales</taxon>
        <taxon>Intrasporangiaceae</taxon>
        <taxon>Nostocoides</taxon>
    </lineage>
</organism>
<dbReference type="SMART" id="SM01152">
    <property type="entry name" value="DUF167"/>
    <property type="match status" value="1"/>
</dbReference>
<comment type="caution">
    <text evidence="2">The sequence shown here is derived from an EMBL/GenBank/DDBJ whole genome shotgun (WGS) entry which is preliminary data.</text>
</comment>
<evidence type="ECO:0000313" key="2">
    <source>
        <dbReference type="EMBL" id="GAA1785514.1"/>
    </source>
</evidence>
<dbReference type="Pfam" id="PF02594">
    <property type="entry name" value="DUF167"/>
    <property type="match status" value="1"/>
</dbReference>
<sequence>MVAVSAPAVDGRANEAVCRALAAAFGVRPRAVAIVGGATSRTKRVAIDDPDDLVGARLVELLGIQ</sequence>
<proteinExistence type="inferred from homology"/>
<evidence type="ECO:0000313" key="3">
    <source>
        <dbReference type="Proteomes" id="UP001499938"/>
    </source>
</evidence>
<evidence type="ECO:0000256" key="1">
    <source>
        <dbReference type="ARBA" id="ARBA00010364"/>
    </source>
</evidence>
<name>A0ABN2LEG9_9MICO</name>
<protein>
    <submittedName>
        <fullName evidence="2">Uncharacterized protein</fullName>
    </submittedName>
</protein>
<dbReference type="InterPro" id="IPR036591">
    <property type="entry name" value="YggU-like_sf"/>
</dbReference>
<dbReference type="EMBL" id="BAAAPO010000015">
    <property type="protein sequence ID" value="GAA1785514.1"/>
    <property type="molecule type" value="Genomic_DNA"/>
</dbReference>
<dbReference type="Gene3D" id="3.30.1200.10">
    <property type="entry name" value="YggU-like"/>
    <property type="match status" value="1"/>
</dbReference>
<keyword evidence="3" id="KW-1185">Reference proteome</keyword>
<gene>
    <name evidence="2" type="ORF">GCM10009811_08290</name>
</gene>
<accession>A0ABN2LEG9</accession>
<reference evidence="2 3" key="1">
    <citation type="journal article" date="2019" name="Int. J. Syst. Evol. Microbiol.">
        <title>The Global Catalogue of Microorganisms (GCM) 10K type strain sequencing project: providing services to taxonomists for standard genome sequencing and annotation.</title>
        <authorList>
            <consortium name="The Broad Institute Genomics Platform"/>
            <consortium name="The Broad Institute Genome Sequencing Center for Infectious Disease"/>
            <person name="Wu L."/>
            <person name="Ma J."/>
        </authorList>
    </citation>
    <scope>NUCLEOTIDE SEQUENCE [LARGE SCALE GENOMIC DNA]</scope>
    <source>
        <strain evidence="2 3">JCM 15592</strain>
    </source>
</reference>
<dbReference type="NCBIfam" id="TIGR00251">
    <property type="entry name" value="DUF167 family protein"/>
    <property type="match status" value="1"/>
</dbReference>
<dbReference type="Proteomes" id="UP001499938">
    <property type="component" value="Unassembled WGS sequence"/>
</dbReference>
<dbReference type="SUPFAM" id="SSF69786">
    <property type="entry name" value="YggU-like"/>
    <property type="match status" value="1"/>
</dbReference>